<dbReference type="InterPro" id="IPR036390">
    <property type="entry name" value="WH_DNA-bd_sf"/>
</dbReference>
<sequence>MKTFDNCFSGSGAIEWLLHYLKTNDCFQSDISRGKAASLVNKLYHAGIFEEVQVTKNMRHKAEVQENRLYRFLPISPSKIKISRLPLAPRNDSGLFQNISNSKNKEATNRLRKETEKPEETEKKPQSRLSRKISILKKEKSKKESGSEGVAGAENTSYPPCHIITRILTTKEIKDTWKAVFSLRLRKVLGVSQLGDIVHSDLIDGYNVMHNCIYLNKSGVVTNIDAAEQLPHWVMSAMKCLAHWPEPAEPGLPNYPGFEKDVFRVIRDYFLALEEPLVPHQLYDVFTTVFVMCGHQEPQKQRSPYREEDSEEFTVPSSLWTSASLENIILNLTKKYCTLDSGTHRYGTHEDLTMLGEQQEQEKMFASQEDLRFAGRYANHFTGYNSSAFPSTDGMDRLSTRTKSMSRFAVQESCPSLPALAKNKDFLSKSTQSAANARNARTGGGSGFGRMYGSTPNLKVSKYETAFGPDNRTVTRVFYQNGFTTDLSHEDDDDDVFPPSTLPHNSHHQQSANCIYVNDREPSFGDPVVRRSMPRSNSTLGVVDCDFSSRPAVYQPTLDRNHRHRSCYEYPTDSRDPTSSDRMNLSIGQTVTLPRPNRSLLHDSSQASIHSAPETPGKALGKCSSGLLQRFDTELTGQYNTAPKPSPAVKSVVTSPVVFYPTEEKRTPVQQRSQSCLLKEMYGPGYRPPTRTYTRSRSQLQLSRGATTHTSTSSLHSIVSGNVGRSVGEGDAEILVDHQGYRPVLDASKERKMFRNSSSSSLLGRAPLPVEHSADPDGTMELHNSSRDRFTSTPMSASFDNANLWYMSGDSCPPSRIPAYTTSTSRETFRTAHSAKFMNYPQTRLSEERARNSLQLVALLLPPGSRRKLHLLFKLMVKMTSNPNLCLDPTQTTRSLVLSTFYKSILRSRKDDDEMVVLQLVSFMLDFYAEILSPPDNIKSQVSERLKVLQNPQNSEINLDYLSTDVCFQNTEINLDYLSTDVCFQNTEINLDYLSTNVCFQKLK</sequence>
<feature type="region of interest" description="Disordered" evidence="1">
    <location>
        <begin position="756"/>
        <end position="793"/>
    </location>
</feature>
<dbReference type="InterPro" id="IPR008936">
    <property type="entry name" value="Rho_GTPase_activation_prot"/>
</dbReference>
<comment type="caution">
    <text evidence="3">The sequence shown here is derived from an EMBL/GenBank/DDBJ whole genome shotgun (WGS) entry which is preliminary data.</text>
</comment>
<feature type="compositionally biased region" description="Polar residues" evidence="1">
    <location>
        <begin position="502"/>
        <end position="511"/>
    </location>
</feature>
<organism evidence="3 4">
    <name type="scientific">Elysia marginata</name>
    <dbReference type="NCBI Taxonomy" id="1093978"/>
    <lineage>
        <taxon>Eukaryota</taxon>
        <taxon>Metazoa</taxon>
        <taxon>Spiralia</taxon>
        <taxon>Lophotrochozoa</taxon>
        <taxon>Mollusca</taxon>
        <taxon>Gastropoda</taxon>
        <taxon>Heterobranchia</taxon>
        <taxon>Euthyneura</taxon>
        <taxon>Panpulmonata</taxon>
        <taxon>Sacoglossa</taxon>
        <taxon>Placobranchoidea</taxon>
        <taxon>Plakobranchidae</taxon>
        <taxon>Elysia</taxon>
    </lineage>
</organism>
<dbReference type="EMBL" id="BMAT01005258">
    <property type="protein sequence ID" value="GFR90022.1"/>
    <property type="molecule type" value="Genomic_DNA"/>
</dbReference>
<dbReference type="Proteomes" id="UP000762676">
    <property type="component" value="Unassembled WGS sequence"/>
</dbReference>
<evidence type="ECO:0000259" key="2">
    <source>
        <dbReference type="PROSITE" id="PS50186"/>
    </source>
</evidence>
<feature type="compositionally biased region" description="Polar residues" evidence="1">
    <location>
        <begin position="696"/>
        <end position="706"/>
    </location>
</feature>
<dbReference type="PANTHER" id="PTHR16206">
    <property type="entry name" value="DEP DOMAIN-CONTAINING"/>
    <property type="match status" value="1"/>
</dbReference>
<proteinExistence type="predicted"/>
<evidence type="ECO:0000313" key="4">
    <source>
        <dbReference type="Proteomes" id="UP000762676"/>
    </source>
</evidence>
<dbReference type="Gene3D" id="1.10.10.10">
    <property type="entry name" value="Winged helix-like DNA-binding domain superfamily/Winged helix DNA-binding domain"/>
    <property type="match status" value="1"/>
</dbReference>
<feature type="compositionally biased region" description="Low complexity" evidence="1">
    <location>
        <begin position="707"/>
        <end position="716"/>
    </location>
</feature>
<name>A0AAV4GWF2_9GAST</name>
<accession>A0AAV4GWF2</accession>
<gene>
    <name evidence="3" type="ORF">ElyMa_002557200</name>
</gene>
<protein>
    <submittedName>
        <fullName evidence="3">DEP domain-containing protein 1A</fullName>
    </submittedName>
</protein>
<dbReference type="SUPFAM" id="SSF46785">
    <property type="entry name" value="Winged helix' DNA-binding domain"/>
    <property type="match status" value="1"/>
</dbReference>
<dbReference type="AlphaFoldDB" id="A0AAV4GWF2"/>
<dbReference type="GO" id="GO:0035556">
    <property type="term" value="P:intracellular signal transduction"/>
    <property type="evidence" value="ECO:0007669"/>
    <property type="project" value="InterPro"/>
</dbReference>
<dbReference type="PROSITE" id="PS50186">
    <property type="entry name" value="DEP"/>
    <property type="match status" value="1"/>
</dbReference>
<feature type="region of interest" description="Disordered" evidence="1">
    <location>
        <begin position="680"/>
        <end position="716"/>
    </location>
</feature>
<feature type="region of interest" description="Disordered" evidence="1">
    <location>
        <begin position="485"/>
        <end position="511"/>
    </location>
</feature>
<reference evidence="3 4" key="1">
    <citation type="journal article" date="2021" name="Elife">
        <title>Chloroplast acquisition without the gene transfer in kleptoplastic sea slugs, Plakobranchus ocellatus.</title>
        <authorList>
            <person name="Maeda T."/>
            <person name="Takahashi S."/>
            <person name="Yoshida T."/>
            <person name="Shimamura S."/>
            <person name="Takaki Y."/>
            <person name="Nagai Y."/>
            <person name="Toyoda A."/>
            <person name="Suzuki Y."/>
            <person name="Arimoto A."/>
            <person name="Ishii H."/>
            <person name="Satoh N."/>
            <person name="Nishiyama T."/>
            <person name="Hasebe M."/>
            <person name="Maruyama T."/>
            <person name="Minagawa J."/>
            <person name="Obokata J."/>
            <person name="Shigenobu S."/>
        </authorList>
    </citation>
    <scope>NUCLEOTIDE SEQUENCE [LARGE SCALE GENOMIC DNA]</scope>
</reference>
<dbReference type="SUPFAM" id="SSF48350">
    <property type="entry name" value="GTPase activation domain, GAP"/>
    <property type="match status" value="1"/>
</dbReference>
<evidence type="ECO:0000313" key="3">
    <source>
        <dbReference type="EMBL" id="GFR90022.1"/>
    </source>
</evidence>
<feature type="region of interest" description="Disordered" evidence="1">
    <location>
        <begin position="93"/>
        <end position="153"/>
    </location>
</feature>
<feature type="domain" description="DEP" evidence="2">
    <location>
        <begin position="1"/>
        <end position="74"/>
    </location>
</feature>
<feature type="compositionally biased region" description="Low complexity" evidence="1">
    <location>
        <begin position="682"/>
        <end position="695"/>
    </location>
</feature>
<dbReference type="InterPro" id="IPR036388">
    <property type="entry name" value="WH-like_DNA-bd_sf"/>
</dbReference>
<dbReference type="PANTHER" id="PTHR16206:SF4">
    <property type="entry name" value="PROTEIN LET-99"/>
    <property type="match status" value="1"/>
</dbReference>
<dbReference type="InterPro" id="IPR000591">
    <property type="entry name" value="DEP_dom"/>
</dbReference>
<feature type="compositionally biased region" description="Basic and acidic residues" evidence="1">
    <location>
        <begin position="136"/>
        <end position="146"/>
    </location>
</feature>
<feature type="compositionally biased region" description="Basic and acidic residues" evidence="1">
    <location>
        <begin position="103"/>
        <end position="125"/>
    </location>
</feature>
<keyword evidence="4" id="KW-1185">Reference proteome</keyword>
<evidence type="ECO:0000256" key="1">
    <source>
        <dbReference type="SAM" id="MobiDB-lite"/>
    </source>
</evidence>